<protein>
    <submittedName>
        <fullName evidence="1">Uncharacterized protein</fullName>
    </submittedName>
</protein>
<gene>
    <name evidence="1" type="ORF">SNE40_013162</name>
</gene>
<dbReference type="AlphaFoldDB" id="A0AAN8JHL2"/>
<comment type="caution">
    <text evidence="1">The sequence shown here is derived from an EMBL/GenBank/DDBJ whole genome shotgun (WGS) entry which is preliminary data.</text>
</comment>
<reference evidence="1 2" key="1">
    <citation type="submission" date="2024-01" db="EMBL/GenBank/DDBJ databases">
        <title>The genome of the rayed Mediterranean limpet Patella caerulea (Linnaeus, 1758).</title>
        <authorList>
            <person name="Anh-Thu Weber A."/>
            <person name="Halstead-Nussloch G."/>
        </authorList>
    </citation>
    <scope>NUCLEOTIDE SEQUENCE [LARGE SCALE GENOMIC DNA]</scope>
    <source>
        <strain evidence="1">AATW-2023a</strain>
        <tissue evidence="1">Whole specimen</tissue>
    </source>
</reference>
<dbReference type="Proteomes" id="UP001347796">
    <property type="component" value="Unassembled WGS sequence"/>
</dbReference>
<accession>A0AAN8JHL2</accession>
<proteinExistence type="predicted"/>
<evidence type="ECO:0000313" key="1">
    <source>
        <dbReference type="EMBL" id="KAK6178366.1"/>
    </source>
</evidence>
<dbReference type="EMBL" id="JAZGQO010000009">
    <property type="protein sequence ID" value="KAK6178366.1"/>
    <property type="molecule type" value="Genomic_DNA"/>
</dbReference>
<evidence type="ECO:0000313" key="2">
    <source>
        <dbReference type="Proteomes" id="UP001347796"/>
    </source>
</evidence>
<sequence>MLQMPSQLVESIKIDKISKFGDPKKSPRNLCVQFNSQKEKDEVRYHGANPTGTGYSMFEQFPPEIVDQRRKLVKIMKEKKLNEPSSKIKLVYNKLYVKGELYQT</sequence>
<name>A0AAN8JHL2_PATCE</name>
<organism evidence="1 2">
    <name type="scientific">Patella caerulea</name>
    <name type="common">Rayed Mediterranean limpet</name>
    <dbReference type="NCBI Taxonomy" id="87958"/>
    <lineage>
        <taxon>Eukaryota</taxon>
        <taxon>Metazoa</taxon>
        <taxon>Spiralia</taxon>
        <taxon>Lophotrochozoa</taxon>
        <taxon>Mollusca</taxon>
        <taxon>Gastropoda</taxon>
        <taxon>Patellogastropoda</taxon>
        <taxon>Patelloidea</taxon>
        <taxon>Patellidae</taxon>
        <taxon>Patella</taxon>
    </lineage>
</organism>
<keyword evidence="2" id="KW-1185">Reference proteome</keyword>